<protein>
    <submittedName>
        <fullName evidence="3">Chromosome 12 open reading frame 50</fullName>
    </submittedName>
</protein>
<keyword evidence="2" id="KW-0732">Signal</keyword>
<accession>A0A8C6ZED2</accession>
<feature type="region of interest" description="Disordered" evidence="1">
    <location>
        <begin position="362"/>
        <end position="382"/>
    </location>
</feature>
<feature type="compositionally biased region" description="Polar residues" evidence="1">
    <location>
        <begin position="366"/>
        <end position="378"/>
    </location>
</feature>
<feature type="chain" id="PRO_5034388453" evidence="2">
    <location>
        <begin position="18"/>
        <end position="410"/>
    </location>
</feature>
<feature type="signal peptide" evidence="2">
    <location>
        <begin position="1"/>
        <end position="17"/>
    </location>
</feature>
<sequence length="410" mass="46634">MWSILIVIFTISENCSFSPPLGCVRISCVFHHSKPRNINGLFLPPSSNITLQQYAQEGTLHPACDQESLKNQENILRPIHPPLIINVNHQEDEDEDEEEENYISYLLAKTAADIEEERAIKEMCYKSGKYEINDPLVNSKVSNVVIFSFLCGILLGEYYGIQSLQEHQSTKTVSSAPEDEQGVISVSLEDNTRTDLRTFENGGGDCFVAQRSVFGEGKGSESLAGEKEPIISKYPNVKGNYYYIFLDQIFLFFCEWIGHYILSTNFTELVKKHQFKGVKKKKWTSEETRNLPNTVTGKVMHTSKPKIKANYQRNDQVKDDESASYIPSVRAAGRRTYLNSSEPGRSAYVFYRNVTVFQEPKLNGSMDKNASGPYNTPTWRKRNPRAKTFSKLKSTIQVTCIKIFAIQSFY</sequence>
<evidence type="ECO:0000313" key="4">
    <source>
        <dbReference type="Proteomes" id="UP000694420"/>
    </source>
</evidence>
<evidence type="ECO:0000256" key="1">
    <source>
        <dbReference type="SAM" id="MobiDB-lite"/>
    </source>
</evidence>
<dbReference type="Pfam" id="PF17732">
    <property type="entry name" value="DUF5571"/>
    <property type="match status" value="2"/>
</dbReference>
<dbReference type="InterPro" id="IPR040943">
    <property type="entry name" value="DUF5571"/>
</dbReference>
<evidence type="ECO:0000256" key="2">
    <source>
        <dbReference type="SAM" id="SignalP"/>
    </source>
</evidence>
<reference evidence="3" key="1">
    <citation type="submission" date="2025-08" db="UniProtKB">
        <authorList>
            <consortium name="Ensembl"/>
        </authorList>
    </citation>
    <scope>IDENTIFICATION</scope>
</reference>
<organism evidence="3 4">
    <name type="scientific">Nothoprocta perdicaria</name>
    <name type="common">Chilean tinamou</name>
    <name type="synonym">Crypturus perdicarius</name>
    <dbReference type="NCBI Taxonomy" id="30464"/>
    <lineage>
        <taxon>Eukaryota</taxon>
        <taxon>Metazoa</taxon>
        <taxon>Chordata</taxon>
        <taxon>Craniata</taxon>
        <taxon>Vertebrata</taxon>
        <taxon>Euteleostomi</taxon>
        <taxon>Archelosauria</taxon>
        <taxon>Archosauria</taxon>
        <taxon>Dinosauria</taxon>
        <taxon>Saurischia</taxon>
        <taxon>Theropoda</taxon>
        <taxon>Coelurosauria</taxon>
        <taxon>Aves</taxon>
        <taxon>Palaeognathae</taxon>
        <taxon>Tinamiformes</taxon>
        <taxon>Tinamidae</taxon>
        <taxon>Nothoprocta</taxon>
    </lineage>
</organism>
<dbReference type="Ensembl" id="ENSNPET00000012310.1">
    <property type="protein sequence ID" value="ENSNPEP00000012007.1"/>
    <property type="gene ID" value="ENSNPEG00000008987.1"/>
</dbReference>
<name>A0A8C6ZED2_NOTPE</name>
<reference evidence="3" key="2">
    <citation type="submission" date="2025-09" db="UniProtKB">
        <authorList>
            <consortium name="Ensembl"/>
        </authorList>
    </citation>
    <scope>IDENTIFICATION</scope>
</reference>
<dbReference type="AlphaFoldDB" id="A0A8C6ZED2"/>
<evidence type="ECO:0000313" key="3">
    <source>
        <dbReference type="Ensembl" id="ENSNPEP00000012007.1"/>
    </source>
</evidence>
<proteinExistence type="predicted"/>
<dbReference type="Proteomes" id="UP000694420">
    <property type="component" value="Unplaced"/>
</dbReference>
<keyword evidence="4" id="KW-1185">Reference proteome</keyword>